<proteinExistence type="predicted"/>
<dbReference type="PROSITE" id="PS51192">
    <property type="entry name" value="HELICASE_ATP_BIND_1"/>
    <property type="match status" value="1"/>
</dbReference>
<dbReference type="InterPro" id="IPR014001">
    <property type="entry name" value="Helicase_ATP-bd"/>
</dbReference>
<dbReference type="PANTHER" id="PTHR10799">
    <property type="entry name" value="SNF2/RAD54 HELICASE FAMILY"/>
    <property type="match status" value="1"/>
</dbReference>
<dbReference type="InterPro" id="IPR038718">
    <property type="entry name" value="SNF2-like_sf"/>
</dbReference>
<dbReference type="Proteomes" id="UP000224487">
    <property type="component" value="Genome"/>
</dbReference>
<dbReference type="Pfam" id="PF00176">
    <property type="entry name" value="SNF2-rel_dom"/>
    <property type="match status" value="1"/>
</dbReference>
<dbReference type="Gene3D" id="3.40.50.300">
    <property type="entry name" value="P-loop containing nucleotide triphosphate hydrolases"/>
    <property type="match status" value="1"/>
</dbReference>
<organism evidence="2 3">
    <name type="scientific">Brevibacterium phage LuckyBarnes</name>
    <dbReference type="NCBI Taxonomy" id="2027888"/>
    <lineage>
        <taxon>Viruses</taxon>
        <taxon>Duplodnaviria</taxon>
        <taxon>Heunggongvirae</taxon>
        <taxon>Uroviricota</taxon>
        <taxon>Caudoviricetes</taxon>
        <taxon>Luckybarnesvirus</taxon>
        <taxon>Luckybarnesvirus luckybarnes</taxon>
    </lineage>
</organism>
<sequence length="445" mass="49929">MKLRPYQEEARQFLHEKGNAALLLDMGLGKTAICLSALTPDHLPVLVTAPPRPVESVWPVETKKWRPDLTCRVAAGRTAEETLSDPTADIVAISREQLDKVKEKHLRRFRTFIMDELSGFKNNRSKRFRNARRITKEMPYTWGLTGTPAPNGLLDLWPQMFLIDRGECLERTLGSYRSRYFTEGGRLPSGVITSWNLRPGADKRIHERIRPRALSMGTEGRVALPPVTPNTIQVDLPAKARQIYKELKDDLVTTALGQGTFTAGNAAALSQRLRQVASGFLYPDADERPDDDLVYTTLHTEKLKVLQDIVEEAQGSPVMVGYAYRAEQDQILNSFKGARTLRTARDVEDWNAGRIPVLVGHPASIGHGLNLQDGGHTLVWYGLTFSLEEYQQMNKRLARSGQKHPVVIHHIQTANTVDTAVLRALRNKDSVQMALLQHLDPEGIL</sequence>
<dbReference type="InterPro" id="IPR027417">
    <property type="entry name" value="P-loop_NTPase"/>
</dbReference>
<evidence type="ECO:0000313" key="3">
    <source>
        <dbReference type="Proteomes" id="UP000224487"/>
    </source>
</evidence>
<dbReference type="InterPro" id="IPR000330">
    <property type="entry name" value="SNF2_N"/>
</dbReference>
<keyword evidence="2" id="KW-0378">Hydrolase</keyword>
<feature type="domain" description="Helicase ATP-binding" evidence="1">
    <location>
        <begin position="11"/>
        <end position="166"/>
    </location>
</feature>
<dbReference type="EMBL" id="MF668275">
    <property type="protein sequence ID" value="ASZ73381.1"/>
    <property type="molecule type" value="Genomic_DNA"/>
</dbReference>
<evidence type="ECO:0000259" key="1">
    <source>
        <dbReference type="PROSITE" id="PS51192"/>
    </source>
</evidence>
<dbReference type="Gene3D" id="3.40.50.10810">
    <property type="entry name" value="Tandem AAA-ATPase domain"/>
    <property type="match status" value="1"/>
</dbReference>
<keyword evidence="2" id="KW-0547">Nucleotide-binding</keyword>
<gene>
    <name evidence="2" type="ORF">SEA_LUCKYBARNES_64</name>
</gene>
<name>A0A249XNR7_9CAUD</name>
<keyword evidence="2" id="KW-0067">ATP-binding</keyword>
<dbReference type="GO" id="GO:0005524">
    <property type="term" value="F:ATP binding"/>
    <property type="evidence" value="ECO:0007669"/>
    <property type="project" value="InterPro"/>
</dbReference>
<keyword evidence="2" id="KW-0347">Helicase</keyword>
<keyword evidence="3" id="KW-1185">Reference proteome</keyword>
<accession>A0A249XNR7</accession>
<protein>
    <submittedName>
        <fullName evidence="2">DNA helicase</fullName>
    </submittedName>
</protein>
<dbReference type="SUPFAM" id="SSF52540">
    <property type="entry name" value="P-loop containing nucleoside triphosphate hydrolases"/>
    <property type="match status" value="2"/>
</dbReference>
<evidence type="ECO:0000313" key="2">
    <source>
        <dbReference type="EMBL" id="ASZ73381.1"/>
    </source>
</evidence>
<dbReference type="SMART" id="SM00487">
    <property type="entry name" value="DEXDc"/>
    <property type="match status" value="1"/>
</dbReference>
<dbReference type="GO" id="GO:0004386">
    <property type="term" value="F:helicase activity"/>
    <property type="evidence" value="ECO:0007669"/>
    <property type="project" value="UniProtKB-KW"/>
</dbReference>
<reference evidence="3" key="1">
    <citation type="submission" date="2017-08" db="EMBL/GenBank/DDBJ databases">
        <authorList>
            <person name="de Groot N.N."/>
        </authorList>
    </citation>
    <scope>NUCLEOTIDE SEQUENCE [LARGE SCALE GENOMIC DNA]</scope>
</reference>